<evidence type="ECO:0000313" key="2">
    <source>
        <dbReference type="EMBL" id="KAG2919555.1"/>
    </source>
</evidence>
<accession>A0A8T1CEC0</accession>
<evidence type="ECO:0000313" key="3">
    <source>
        <dbReference type="EMBL" id="KAG3214953.1"/>
    </source>
</evidence>
<sequence>MYEERNRVFRTGTNGESLPFVVLPGALSPGRRKKLRAYEKQQPLSARKRFQLSRLARRSLLGTHYARRTPTRRQDGPTGGT</sequence>
<dbReference type="EMBL" id="RCMV01000596">
    <property type="protein sequence ID" value="KAG3214953.1"/>
    <property type="molecule type" value="Genomic_DNA"/>
</dbReference>
<comment type="caution">
    <text evidence="2">The sequence shown here is derived from an EMBL/GenBank/DDBJ whole genome shotgun (WGS) entry which is preliminary data.</text>
</comment>
<evidence type="ECO:0000256" key="1">
    <source>
        <dbReference type="SAM" id="MobiDB-lite"/>
    </source>
</evidence>
<feature type="region of interest" description="Disordered" evidence="1">
    <location>
        <begin position="59"/>
        <end position="81"/>
    </location>
</feature>
<gene>
    <name evidence="2" type="ORF">PC117_g16734</name>
    <name evidence="3" type="ORF">PC129_g14153</name>
</gene>
<name>A0A8T1CEC0_9STRA</name>
<dbReference type="EMBL" id="RCMK01000604">
    <property type="protein sequence ID" value="KAG2919555.1"/>
    <property type="molecule type" value="Genomic_DNA"/>
</dbReference>
<dbReference type="AlphaFoldDB" id="A0A8T1CEC0"/>
<proteinExistence type="predicted"/>
<protein>
    <submittedName>
        <fullName evidence="2">Uncharacterized protein</fullName>
    </submittedName>
</protein>
<evidence type="ECO:0000313" key="4">
    <source>
        <dbReference type="Proteomes" id="UP000736787"/>
    </source>
</evidence>
<organism evidence="2 4">
    <name type="scientific">Phytophthora cactorum</name>
    <dbReference type="NCBI Taxonomy" id="29920"/>
    <lineage>
        <taxon>Eukaryota</taxon>
        <taxon>Sar</taxon>
        <taxon>Stramenopiles</taxon>
        <taxon>Oomycota</taxon>
        <taxon>Peronosporomycetes</taxon>
        <taxon>Peronosporales</taxon>
        <taxon>Peronosporaceae</taxon>
        <taxon>Phytophthora</taxon>
    </lineage>
</organism>
<reference evidence="2" key="1">
    <citation type="submission" date="2018-10" db="EMBL/GenBank/DDBJ databases">
        <title>Effector identification in a new, highly contiguous assembly of the strawberry crown rot pathogen Phytophthora cactorum.</title>
        <authorList>
            <person name="Armitage A.D."/>
            <person name="Nellist C.F."/>
            <person name="Bates H."/>
            <person name="Vickerstaff R.J."/>
            <person name="Harrison R.J."/>
        </authorList>
    </citation>
    <scope>NUCLEOTIDE SEQUENCE</scope>
    <source>
        <strain evidence="2">4040</strain>
        <strain evidence="3">P421</strain>
    </source>
</reference>
<dbReference type="Proteomes" id="UP000736787">
    <property type="component" value="Unassembled WGS sequence"/>
</dbReference>
<dbReference type="Proteomes" id="UP000760860">
    <property type="component" value="Unassembled WGS sequence"/>
</dbReference>